<dbReference type="InterPro" id="IPR036554">
    <property type="entry name" value="GHMP_kinase_C_sf"/>
</dbReference>
<dbReference type="RefSeq" id="WP_126797645.1">
    <property type="nucleotide sequence ID" value="NZ_PIPO01000001.1"/>
</dbReference>
<evidence type="ECO:0000256" key="4">
    <source>
        <dbReference type="ARBA" id="ARBA00022679"/>
    </source>
</evidence>
<feature type="binding site" evidence="10">
    <location>
        <begin position="98"/>
        <end position="108"/>
    </location>
    <ligand>
        <name>ATP</name>
        <dbReference type="ChEBI" id="CHEBI:30616"/>
    </ligand>
</feature>
<dbReference type="AlphaFoldDB" id="A0A432WLH1"/>
<keyword evidence="6 10" id="KW-0418">Kinase</keyword>
<dbReference type="InterPro" id="IPR020568">
    <property type="entry name" value="Ribosomal_Su5_D2-typ_SF"/>
</dbReference>
<keyword evidence="4 10" id="KW-0808">Transferase</keyword>
<evidence type="ECO:0000256" key="1">
    <source>
        <dbReference type="ARBA" id="ARBA00009684"/>
    </source>
</evidence>
<dbReference type="PIRSF" id="PIRSF010376">
    <property type="entry name" value="IspE"/>
    <property type="match status" value="1"/>
</dbReference>
<dbReference type="Pfam" id="PF00288">
    <property type="entry name" value="GHMP_kinases_N"/>
    <property type="match status" value="1"/>
</dbReference>
<dbReference type="NCBIfam" id="TIGR00154">
    <property type="entry name" value="ispE"/>
    <property type="match status" value="1"/>
</dbReference>
<dbReference type="SUPFAM" id="SSF55060">
    <property type="entry name" value="GHMP Kinase, C-terminal domain"/>
    <property type="match status" value="1"/>
</dbReference>
<feature type="domain" description="GHMP kinase N-terminal" evidence="11">
    <location>
        <begin position="69"/>
        <end position="147"/>
    </location>
</feature>
<comment type="caution">
    <text evidence="13">The sequence shown here is derived from an EMBL/GenBank/DDBJ whole genome shotgun (WGS) entry which is preliminary data.</text>
</comment>
<sequence length="284" mass="30994">MDSSTELTLPAPAKLNLFLHIVGRRNDGYHELETLFQFLSISDELHFTLTNDGTISLTSGLTEVTTDDNLVYRAALLLLPHRQDTSLGVQITLDKKIPMGGGLGGGSSDAATTLLALNRLWQLNLTPQQLADIGLQLGADVPVFLFGRAALAQGIGENLYPAQPKESWYLVINPGVHVSTADIFQHPDLPRDSSRIKRQARHWLMYRNDCQQLVSTLYPPVAKALQWLLEYAPTRMTGTGACVFGCFENQAAAQKALAELPAEFSGFVAQGLNTSPAWQALHTG</sequence>
<feature type="active site" evidence="10">
    <location>
        <position position="14"/>
    </location>
</feature>
<accession>A0A432WLH1</accession>
<dbReference type="HAMAP" id="MF_00061">
    <property type="entry name" value="IspE"/>
    <property type="match status" value="1"/>
</dbReference>
<evidence type="ECO:0000256" key="5">
    <source>
        <dbReference type="ARBA" id="ARBA00022741"/>
    </source>
</evidence>
<dbReference type="InterPro" id="IPR014721">
    <property type="entry name" value="Ribsml_uS5_D2-typ_fold_subgr"/>
</dbReference>
<proteinExistence type="inferred from homology"/>
<evidence type="ECO:0000256" key="2">
    <source>
        <dbReference type="ARBA" id="ARBA00012052"/>
    </source>
</evidence>
<evidence type="ECO:0000256" key="6">
    <source>
        <dbReference type="ARBA" id="ARBA00022777"/>
    </source>
</evidence>
<evidence type="ECO:0000313" key="13">
    <source>
        <dbReference type="EMBL" id="RUO34581.1"/>
    </source>
</evidence>
<protein>
    <recommendedName>
        <fullName evidence="3 10">4-diphosphocytidyl-2-C-methyl-D-erythritol kinase</fullName>
        <shortName evidence="10">CMK</shortName>
        <ecNumber evidence="2 10">2.7.1.148</ecNumber>
    </recommendedName>
    <alternativeName>
        <fullName evidence="9 10">4-(cytidine-5'-diphospho)-2-C-methyl-D-erythritol kinase</fullName>
    </alternativeName>
</protein>
<dbReference type="Gene3D" id="3.30.70.890">
    <property type="entry name" value="GHMP kinase, C-terminal domain"/>
    <property type="match status" value="1"/>
</dbReference>
<keyword evidence="7 10" id="KW-0067">ATP-binding</keyword>
<dbReference type="GO" id="GO:0019288">
    <property type="term" value="P:isopentenyl diphosphate biosynthetic process, methylerythritol 4-phosphate pathway"/>
    <property type="evidence" value="ECO:0007669"/>
    <property type="project" value="UniProtKB-UniRule"/>
</dbReference>
<dbReference type="GO" id="GO:0016114">
    <property type="term" value="P:terpenoid biosynthetic process"/>
    <property type="evidence" value="ECO:0007669"/>
    <property type="project" value="UniProtKB-UniRule"/>
</dbReference>
<dbReference type="GO" id="GO:0005524">
    <property type="term" value="F:ATP binding"/>
    <property type="evidence" value="ECO:0007669"/>
    <property type="project" value="UniProtKB-UniRule"/>
</dbReference>
<evidence type="ECO:0000256" key="9">
    <source>
        <dbReference type="ARBA" id="ARBA00032554"/>
    </source>
</evidence>
<comment type="catalytic activity">
    <reaction evidence="10">
        <text>4-CDP-2-C-methyl-D-erythritol + ATP = 4-CDP-2-C-methyl-D-erythritol 2-phosphate + ADP + H(+)</text>
        <dbReference type="Rhea" id="RHEA:18437"/>
        <dbReference type="ChEBI" id="CHEBI:15378"/>
        <dbReference type="ChEBI" id="CHEBI:30616"/>
        <dbReference type="ChEBI" id="CHEBI:57823"/>
        <dbReference type="ChEBI" id="CHEBI:57919"/>
        <dbReference type="ChEBI" id="CHEBI:456216"/>
        <dbReference type="EC" id="2.7.1.148"/>
    </reaction>
</comment>
<dbReference type="PANTHER" id="PTHR43527">
    <property type="entry name" value="4-DIPHOSPHOCYTIDYL-2-C-METHYL-D-ERYTHRITOL KINASE, CHLOROPLASTIC"/>
    <property type="match status" value="1"/>
</dbReference>
<comment type="function">
    <text evidence="10">Catalyzes the phosphorylation of the position 2 hydroxy group of 4-diphosphocytidyl-2C-methyl-D-erythritol.</text>
</comment>
<dbReference type="GO" id="GO:0050515">
    <property type="term" value="F:4-(cytidine 5'-diphospho)-2-C-methyl-D-erythritol kinase activity"/>
    <property type="evidence" value="ECO:0007669"/>
    <property type="project" value="UniProtKB-UniRule"/>
</dbReference>
<evidence type="ECO:0000256" key="3">
    <source>
        <dbReference type="ARBA" id="ARBA00017473"/>
    </source>
</evidence>
<evidence type="ECO:0000313" key="14">
    <source>
        <dbReference type="Proteomes" id="UP000287823"/>
    </source>
</evidence>
<dbReference type="EMBL" id="PIPO01000001">
    <property type="protein sequence ID" value="RUO34581.1"/>
    <property type="molecule type" value="Genomic_DNA"/>
</dbReference>
<feature type="active site" evidence="10">
    <location>
        <position position="140"/>
    </location>
</feature>
<dbReference type="NCBIfam" id="NF011202">
    <property type="entry name" value="PRK14608.1"/>
    <property type="match status" value="1"/>
</dbReference>
<keyword evidence="14" id="KW-1185">Reference proteome</keyword>
<keyword evidence="5 10" id="KW-0547">Nucleotide-binding</keyword>
<feature type="domain" description="GHMP kinase C-terminal" evidence="12">
    <location>
        <begin position="208"/>
        <end position="264"/>
    </location>
</feature>
<dbReference type="Pfam" id="PF08544">
    <property type="entry name" value="GHMP_kinases_C"/>
    <property type="match status" value="1"/>
</dbReference>
<name>A0A432WLH1_9GAMM</name>
<evidence type="ECO:0000259" key="11">
    <source>
        <dbReference type="Pfam" id="PF00288"/>
    </source>
</evidence>
<dbReference type="InterPro" id="IPR013750">
    <property type="entry name" value="GHMP_kinase_C_dom"/>
</dbReference>
<evidence type="ECO:0000256" key="7">
    <source>
        <dbReference type="ARBA" id="ARBA00022840"/>
    </source>
</evidence>
<dbReference type="InterPro" id="IPR004424">
    <property type="entry name" value="IspE"/>
</dbReference>
<dbReference type="InterPro" id="IPR006204">
    <property type="entry name" value="GHMP_kinase_N_dom"/>
</dbReference>
<dbReference type="Gene3D" id="3.30.230.10">
    <property type="match status" value="1"/>
</dbReference>
<keyword evidence="8 10" id="KW-0414">Isoprene biosynthesis</keyword>
<dbReference type="PANTHER" id="PTHR43527:SF2">
    <property type="entry name" value="4-DIPHOSPHOCYTIDYL-2-C-METHYL-D-ERYTHRITOL KINASE, CHLOROPLASTIC"/>
    <property type="match status" value="1"/>
</dbReference>
<comment type="pathway">
    <text evidence="10">Isoprenoid biosynthesis; isopentenyl diphosphate biosynthesis via DXP pathway; isopentenyl diphosphate from 1-deoxy-D-xylulose 5-phosphate: step 3/6.</text>
</comment>
<comment type="similarity">
    <text evidence="1 10">Belongs to the GHMP kinase family. IspE subfamily.</text>
</comment>
<organism evidence="13 14">
    <name type="scientific">Aliidiomarina soli</name>
    <dbReference type="NCBI Taxonomy" id="1928574"/>
    <lineage>
        <taxon>Bacteria</taxon>
        <taxon>Pseudomonadati</taxon>
        <taxon>Pseudomonadota</taxon>
        <taxon>Gammaproteobacteria</taxon>
        <taxon>Alteromonadales</taxon>
        <taxon>Idiomarinaceae</taxon>
        <taxon>Aliidiomarina</taxon>
    </lineage>
</organism>
<dbReference type="UniPathway" id="UPA00056">
    <property type="reaction ID" value="UER00094"/>
</dbReference>
<dbReference type="SUPFAM" id="SSF54211">
    <property type="entry name" value="Ribosomal protein S5 domain 2-like"/>
    <property type="match status" value="1"/>
</dbReference>
<gene>
    <name evidence="10" type="primary">ispE</name>
    <name evidence="13" type="ORF">CWE14_00845</name>
</gene>
<dbReference type="Proteomes" id="UP000287823">
    <property type="component" value="Unassembled WGS sequence"/>
</dbReference>
<evidence type="ECO:0000256" key="10">
    <source>
        <dbReference type="HAMAP-Rule" id="MF_00061"/>
    </source>
</evidence>
<reference evidence="13 14" key="1">
    <citation type="journal article" date="2011" name="Front. Microbiol.">
        <title>Genomic signatures of strain selection and enhancement in Bacillus atrophaeus var. globigii, a historical biowarfare simulant.</title>
        <authorList>
            <person name="Gibbons H.S."/>
            <person name="Broomall S.M."/>
            <person name="McNew L.A."/>
            <person name="Daligault H."/>
            <person name="Chapman C."/>
            <person name="Bruce D."/>
            <person name="Karavis M."/>
            <person name="Krepps M."/>
            <person name="McGregor P.A."/>
            <person name="Hong C."/>
            <person name="Park K.H."/>
            <person name="Akmal A."/>
            <person name="Feldman A."/>
            <person name="Lin J.S."/>
            <person name="Chang W.E."/>
            <person name="Higgs B.W."/>
            <person name="Demirev P."/>
            <person name="Lindquist J."/>
            <person name="Liem A."/>
            <person name="Fochler E."/>
            <person name="Read T.D."/>
            <person name="Tapia R."/>
            <person name="Johnson S."/>
            <person name="Bishop-Lilly K.A."/>
            <person name="Detter C."/>
            <person name="Han C."/>
            <person name="Sozhamannan S."/>
            <person name="Rosenzweig C.N."/>
            <person name="Skowronski E.W."/>
        </authorList>
    </citation>
    <scope>NUCLEOTIDE SEQUENCE [LARGE SCALE GENOMIC DNA]</scope>
    <source>
        <strain evidence="13 14">Y4G10-17</strain>
    </source>
</reference>
<evidence type="ECO:0000259" key="12">
    <source>
        <dbReference type="Pfam" id="PF08544"/>
    </source>
</evidence>
<dbReference type="EC" id="2.7.1.148" evidence="2 10"/>
<evidence type="ECO:0000256" key="8">
    <source>
        <dbReference type="ARBA" id="ARBA00023229"/>
    </source>
</evidence>